<proteinExistence type="predicted"/>
<evidence type="ECO:0000256" key="1">
    <source>
        <dbReference type="SAM" id="MobiDB-lite"/>
    </source>
</evidence>
<dbReference type="InterPro" id="IPR025646">
    <property type="entry name" value="DUF4350"/>
</dbReference>
<evidence type="ECO:0000256" key="2">
    <source>
        <dbReference type="SAM" id="Phobius"/>
    </source>
</evidence>
<dbReference type="Pfam" id="PF14258">
    <property type="entry name" value="DUF4350"/>
    <property type="match status" value="1"/>
</dbReference>
<name>A0A919MKN7_9ACTN</name>
<feature type="signal peptide" evidence="3">
    <location>
        <begin position="1"/>
        <end position="28"/>
    </location>
</feature>
<accession>A0A919MKN7</accession>
<dbReference type="Proteomes" id="UP000598174">
    <property type="component" value="Unassembled WGS sequence"/>
</dbReference>
<dbReference type="AlphaFoldDB" id="A0A919MKN7"/>
<evidence type="ECO:0000259" key="4">
    <source>
        <dbReference type="Pfam" id="PF14258"/>
    </source>
</evidence>
<evidence type="ECO:0000256" key="3">
    <source>
        <dbReference type="SAM" id="SignalP"/>
    </source>
</evidence>
<keyword evidence="3" id="KW-0732">Signal</keyword>
<protein>
    <recommendedName>
        <fullName evidence="4">DUF4350 domain-containing protein</fullName>
    </recommendedName>
</protein>
<feature type="domain" description="DUF4350" evidence="4">
    <location>
        <begin position="47"/>
        <end position="206"/>
    </location>
</feature>
<feature type="region of interest" description="Disordered" evidence="1">
    <location>
        <begin position="220"/>
        <end position="252"/>
    </location>
</feature>
<feature type="chain" id="PRO_5037609653" description="DUF4350 domain-containing protein" evidence="3">
    <location>
        <begin position="29"/>
        <end position="391"/>
    </location>
</feature>
<dbReference type="EMBL" id="BOMM01000028">
    <property type="protein sequence ID" value="GIE11372.1"/>
    <property type="molecule type" value="Genomic_DNA"/>
</dbReference>
<keyword evidence="2" id="KW-0472">Membrane</keyword>
<organism evidence="5 6">
    <name type="scientific">Paractinoplanes ferrugineus</name>
    <dbReference type="NCBI Taxonomy" id="113564"/>
    <lineage>
        <taxon>Bacteria</taxon>
        <taxon>Bacillati</taxon>
        <taxon>Actinomycetota</taxon>
        <taxon>Actinomycetes</taxon>
        <taxon>Micromonosporales</taxon>
        <taxon>Micromonosporaceae</taxon>
        <taxon>Paractinoplanes</taxon>
    </lineage>
</organism>
<evidence type="ECO:0000313" key="6">
    <source>
        <dbReference type="Proteomes" id="UP000598174"/>
    </source>
</evidence>
<feature type="transmembrane region" description="Helical" evidence="2">
    <location>
        <begin position="261"/>
        <end position="282"/>
    </location>
</feature>
<gene>
    <name evidence="5" type="ORF">Afe05nite_32120</name>
</gene>
<reference evidence="5" key="1">
    <citation type="submission" date="2021-01" db="EMBL/GenBank/DDBJ databases">
        <title>Whole genome shotgun sequence of Actinoplanes ferrugineus NBRC 15555.</title>
        <authorList>
            <person name="Komaki H."/>
            <person name="Tamura T."/>
        </authorList>
    </citation>
    <scope>NUCLEOTIDE SEQUENCE</scope>
    <source>
        <strain evidence="5">NBRC 15555</strain>
    </source>
</reference>
<comment type="caution">
    <text evidence="5">The sequence shown here is derived from an EMBL/GenBank/DDBJ whole genome shotgun (WGS) entry which is preliminary data.</text>
</comment>
<dbReference type="RefSeq" id="WP_203817903.1">
    <property type="nucleotide sequence ID" value="NZ_BAAABP010000058.1"/>
</dbReference>
<keyword evidence="2" id="KW-0812">Transmembrane</keyword>
<keyword evidence="2" id="KW-1133">Transmembrane helix</keyword>
<keyword evidence="6" id="KW-1185">Reference proteome</keyword>
<sequence length="391" mass="40061">MRSRRWLRAAVPFAALLALITGTLIVHAIESPDPGDDAYLSPVSDAGIGSATLAGRLRGQGVTVTRVTSSDDALTALRGGSGTLLVTTPGLVDTDKLDSVPAGTRIVLVAPDRAALTRSDWPIAVRSDRWAPATADPGCADATATAAGPAAVRDLTYMPDDGSCYDGALITVASGAATVTVVGAADPFRNDRIAEHGNAALATGLLSATKQLVWLDVHEREKPPAPPSRPPTTRPTLPPQQDGGGRSDAGRANPLADAFPAALWATLALLALALLALAGAAARRLGTPVPEPLPSRVPAFETVLGHARLYQRAGARGESLDLLRAAATRRIADHLGLPPGAGVDDIAAATGYPSADIYQILGPGHPDDDDELVAAAAAVQALERAIKGEQP</sequence>
<feature type="compositionally biased region" description="Pro residues" evidence="1">
    <location>
        <begin position="224"/>
        <end position="238"/>
    </location>
</feature>
<evidence type="ECO:0000313" key="5">
    <source>
        <dbReference type="EMBL" id="GIE11372.1"/>
    </source>
</evidence>